<keyword evidence="2 3" id="KW-0040">ANK repeat</keyword>
<name>A0ABR0EPF4_ZASCE</name>
<feature type="repeat" description="ANK" evidence="3">
    <location>
        <begin position="539"/>
        <end position="566"/>
    </location>
</feature>
<feature type="region of interest" description="Disordered" evidence="5">
    <location>
        <begin position="595"/>
        <end position="683"/>
    </location>
</feature>
<feature type="coiled-coil region" evidence="4">
    <location>
        <begin position="980"/>
        <end position="1030"/>
    </location>
</feature>
<dbReference type="SUPFAM" id="SSF48403">
    <property type="entry name" value="Ankyrin repeat"/>
    <property type="match status" value="2"/>
</dbReference>
<gene>
    <name evidence="6" type="ORF">PRZ48_006114</name>
</gene>
<reference evidence="6 7" key="1">
    <citation type="journal article" date="2023" name="G3 (Bethesda)">
        <title>A chromosome-level genome assembly of Zasmidium syzygii isolated from banana leaves.</title>
        <authorList>
            <person name="van Westerhoven A.C."/>
            <person name="Mehrabi R."/>
            <person name="Talebi R."/>
            <person name="Steentjes M.B.F."/>
            <person name="Corcolon B."/>
            <person name="Chong P.A."/>
            <person name="Kema G.H.J."/>
            <person name="Seidl M.F."/>
        </authorList>
    </citation>
    <scope>NUCLEOTIDE SEQUENCE [LARGE SCALE GENOMIC DNA]</scope>
    <source>
        <strain evidence="6 7">P124</strain>
    </source>
</reference>
<feature type="repeat" description="ANK" evidence="3">
    <location>
        <begin position="572"/>
        <end position="604"/>
    </location>
</feature>
<dbReference type="Pfam" id="PF26128">
    <property type="entry name" value="Gad2"/>
    <property type="match status" value="1"/>
</dbReference>
<feature type="compositionally biased region" description="Acidic residues" evidence="5">
    <location>
        <begin position="635"/>
        <end position="656"/>
    </location>
</feature>
<dbReference type="EMBL" id="JAXOVC010000004">
    <property type="protein sequence ID" value="KAK4502688.1"/>
    <property type="molecule type" value="Genomic_DNA"/>
</dbReference>
<feature type="compositionally biased region" description="Acidic residues" evidence="5">
    <location>
        <begin position="1174"/>
        <end position="1187"/>
    </location>
</feature>
<comment type="caution">
    <text evidence="6">The sequence shown here is derived from an EMBL/GenBank/DDBJ whole genome shotgun (WGS) entry which is preliminary data.</text>
</comment>
<keyword evidence="4" id="KW-0175">Coiled coil</keyword>
<proteinExistence type="predicted"/>
<evidence type="ECO:0000256" key="2">
    <source>
        <dbReference type="ARBA" id="ARBA00023043"/>
    </source>
</evidence>
<dbReference type="InterPro" id="IPR036770">
    <property type="entry name" value="Ankyrin_rpt-contain_sf"/>
</dbReference>
<dbReference type="InterPro" id="IPR002110">
    <property type="entry name" value="Ankyrin_rpt"/>
</dbReference>
<feature type="repeat" description="ANK" evidence="3">
    <location>
        <begin position="1631"/>
        <end position="1663"/>
    </location>
</feature>
<feature type="compositionally biased region" description="Acidic residues" evidence="5">
    <location>
        <begin position="1793"/>
        <end position="1805"/>
    </location>
</feature>
<keyword evidence="1" id="KW-0677">Repeat</keyword>
<feature type="region of interest" description="Disordered" evidence="5">
    <location>
        <begin position="1781"/>
        <end position="1805"/>
    </location>
</feature>
<dbReference type="PROSITE" id="PS50297">
    <property type="entry name" value="ANK_REP_REGION"/>
    <property type="match status" value="5"/>
</dbReference>
<evidence type="ECO:0000256" key="4">
    <source>
        <dbReference type="SAM" id="Coils"/>
    </source>
</evidence>
<dbReference type="Pfam" id="PF12796">
    <property type="entry name" value="Ank_2"/>
    <property type="match status" value="1"/>
</dbReference>
<evidence type="ECO:0000313" key="7">
    <source>
        <dbReference type="Proteomes" id="UP001305779"/>
    </source>
</evidence>
<evidence type="ECO:0000256" key="1">
    <source>
        <dbReference type="ARBA" id="ARBA00022737"/>
    </source>
</evidence>
<evidence type="ECO:0000256" key="5">
    <source>
        <dbReference type="SAM" id="MobiDB-lite"/>
    </source>
</evidence>
<protein>
    <recommendedName>
        <fullName evidence="8">Ankyrin repeat protein</fullName>
    </recommendedName>
</protein>
<dbReference type="Proteomes" id="UP001305779">
    <property type="component" value="Unassembled WGS sequence"/>
</dbReference>
<dbReference type="Gene3D" id="1.25.40.20">
    <property type="entry name" value="Ankyrin repeat-containing domain"/>
    <property type="match status" value="3"/>
</dbReference>
<dbReference type="PROSITE" id="PS50088">
    <property type="entry name" value="ANK_REPEAT"/>
    <property type="match status" value="5"/>
</dbReference>
<dbReference type="PANTHER" id="PTHR24198:SF165">
    <property type="entry name" value="ANKYRIN REPEAT-CONTAINING PROTEIN-RELATED"/>
    <property type="match status" value="1"/>
</dbReference>
<dbReference type="Pfam" id="PF00023">
    <property type="entry name" value="Ank"/>
    <property type="match status" value="1"/>
</dbReference>
<keyword evidence="7" id="KW-1185">Reference proteome</keyword>
<evidence type="ECO:0000256" key="3">
    <source>
        <dbReference type="PROSITE-ProRule" id="PRU00023"/>
    </source>
</evidence>
<dbReference type="PANTHER" id="PTHR24198">
    <property type="entry name" value="ANKYRIN REPEAT AND PROTEIN KINASE DOMAIN-CONTAINING PROTEIN"/>
    <property type="match status" value="1"/>
</dbReference>
<feature type="repeat" description="ANK" evidence="3">
    <location>
        <begin position="697"/>
        <end position="719"/>
    </location>
</feature>
<feature type="compositionally biased region" description="Basic and acidic residues" evidence="5">
    <location>
        <begin position="595"/>
        <end position="622"/>
    </location>
</feature>
<evidence type="ECO:0000313" key="6">
    <source>
        <dbReference type="EMBL" id="KAK4502688.1"/>
    </source>
</evidence>
<dbReference type="SMART" id="SM00248">
    <property type="entry name" value="ANK"/>
    <property type="match status" value="10"/>
</dbReference>
<organism evidence="6 7">
    <name type="scientific">Zasmidium cellare</name>
    <name type="common">Wine cellar mold</name>
    <name type="synonym">Racodium cellare</name>
    <dbReference type="NCBI Taxonomy" id="395010"/>
    <lineage>
        <taxon>Eukaryota</taxon>
        <taxon>Fungi</taxon>
        <taxon>Dikarya</taxon>
        <taxon>Ascomycota</taxon>
        <taxon>Pezizomycotina</taxon>
        <taxon>Dothideomycetes</taxon>
        <taxon>Dothideomycetidae</taxon>
        <taxon>Mycosphaerellales</taxon>
        <taxon>Mycosphaerellaceae</taxon>
        <taxon>Zasmidium</taxon>
    </lineage>
</organism>
<feature type="region of interest" description="Disordered" evidence="5">
    <location>
        <begin position="1164"/>
        <end position="1188"/>
    </location>
</feature>
<feature type="repeat" description="ANK" evidence="3">
    <location>
        <begin position="1511"/>
        <end position="1543"/>
    </location>
</feature>
<sequence>MAAADSMDVELPKLPAPHADFIKYLSTNSDKSVLDLVKPYNQYDAEMRKIFAQKPDHPAVAEPNVVSIFEGHETDVRIQARNLDAESAKDQEAFIMPLKKADRRADGSPAVVQSLRDFRTNFNVFSESALVDLDWSNVVAAGSSVVTSLLAVPEKHGGSKRALRSYYHEQLAPASDVDLFIYGLTEEQAKEKIKQIEQNIRDAILVETTTIRTKNAITIASQYPTRHVQVVLRIYKSISEILTGFDVDCACAAYDGQQVYASPRALTAYMTQINTIDLTRRSPSYESRLSKYARRGFEVYWPNLDRSRVDPTIFERSFGRTEGLARLLILEKLPKSTDREAYLDQRRAERGRPAVNRWRMRARMIRGNIKNDYEDEVAEWVDEEEVSDYHTFTIPYGPKFHARKIEKLLYTKDLLLNAEWNKPKDREVNLHRHPAFFGRTDDVFHDCCGYCPSPATPEEKEAAEQESKIYVSGGISFIKDDPGRQTIGSFNPLSADDWTEMAYVGNTELLCKAIVDGDIEYVRSWLEQEGNDPNTRDYTGRTPLHLAVTSSTLEVVQTLVDQGARLVARLVDGKTALHLAAMRGNVEMVSALLRKSEANEEEEERKTEARRTARQAEEEGKPLDAALKNVNISQQEDEDSDVEMLSNPDDDDDLDATTENSIVNIKPPVPAADDKALEGDDDDEPDVYDVNVLAWDVAVSPLHLAIVHGHVQVVKTLVQEFGADVLLPVKLVNDHDNSARGAILTLVLALCLQLEHAKEMTKVLIELGASSAQADMNQKTALHFGVAECPDILPSLLEADETGVKRAINHLSVSGAWYRPSTSSPLVAAIQAKDTTTALRCLAIGSKPNIDFVAHAKASEGRPNIFLGSKQNKQAFMQSVQQPILTAVQCELPELALTLIEEHAVDVNTLTPEGYSAVHDQYARGYTQGKSLLDEVQGHIKDLENWKPEVNDIDSPLALQDDSSYLVGLQEGTYSFWSAQKQLSAAKAQYKENLKNYQNQLEAANDQTGVAEKQAAIADLLKKFQQLETKMIENGAKTFKQLHPDVEEPNNKYNHTYPRYKPSKPEPFKVNFRFNRFSAISDEAHERYMKLFEATWRGDLQTVKQLTLLPWKDSDGDDKPPLTIAIQDQHNLSPLAIAVLHGQFELASAIMEIAKAQYVGPDEPPKRRYRLAGGEDDDEESDEEGIGADEVQGVNVYSEIVDEQFTIENIGEVSTQVKSHTPALAMLNWRCPASDFVGGPLRSSPQSGSGFSYFGPRRQFTMAGKRTNTGSLKAPANSLSNEKKKHIGQPSTLIQFALHTNDLDLLIFLLNLGQDHTRANVKPDDEDATRYFQINHHDYMEAIKLDRPHLLVEVIKRTGAGLPLNRLVKKSGVEVKQKPKYYQGLSVYGKKRKDWADAGRNEMNYQAMENHQPGLLEAAHWQSLETVEWFLGEGPMRCYLEFADVNKKDKRVKLLSETKLGFEGSVTRFLNARSKTAIHCSLLGKPVPESIKMLRFLISNMHNAIDAKSAEGLSPLHIAFGFYRQEAAKMLIEAGALQTCRDNEGNNILHHLFRLHADTETKIKKLEAMLDLIDKRVLPTLFLERSSGHPGSQTPLAQWVHSAPSNQRRDQVLRMILDYSKGAELSFINGEGHTPLHVAVRQEDIIVIKTILEHDPTLLLRENAIGRTPFDMAEDAVAGPHVKDAPPLPGNYRFNERRARKYDLRHDWYSTLTSQNTRGFAKREANEDRRTLHEKIWDLFREVRDDLAQKGQAKRRLVTLNEANEVARRLTASKSGMINSRRSYRRRRHDGEEWGEEEDDEGQDEVVDEVQLWLPYSGSYVE</sequence>
<evidence type="ECO:0008006" key="8">
    <source>
        <dbReference type="Google" id="ProtNLM"/>
    </source>
</evidence>
<accession>A0ABR0EPF4</accession>